<dbReference type="PANTHER" id="PTHR42844">
    <property type="entry name" value="DIHYDRONEOPTERIN ALDOLASE 1-RELATED"/>
    <property type="match status" value="1"/>
</dbReference>
<dbReference type="EC" id="4.1.2.25" evidence="6"/>
<dbReference type="UniPathway" id="UPA00077">
    <property type="reaction ID" value="UER00154"/>
</dbReference>
<sequence length="123" mass="13491">MADHTDQITLSGLRVHGYHGVYDRERADGQEFIIDVTLDLDTRKAALSDNIQDTVHYGNLADALVTEVAGAPVRLLETLADRLAGVCLADPRVISCVVTVHKPFAPIPHNFTDVSVTIERSRE</sequence>
<dbReference type="InterPro" id="IPR043133">
    <property type="entry name" value="GTP-CH-I_C/QueF"/>
</dbReference>
<evidence type="ECO:0000256" key="1">
    <source>
        <dbReference type="ARBA" id="ARBA00001353"/>
    </source>
</evidence>
<dbReference type="SMART" id="SM00905">
    <property type="entry name" value="FolB"/>
    <property type="match status" value="1"/>
</dbReference>
<dbReference type="AlphaFoldDB" id="D3Q2T7"/>
<dbReference type="EMBL" id="CP001778">
    <property type="protein sequence ID" value="ADD45838.1"/>
    <property type="molecule type" value="Genomic_DNA"/>
</dbReference>
<dbReference type="NCBIfam" id="TIGR00526">
    <property type="entry name" value="folB_dom"/>
    <property type="match status" value="1"/>
</dbReference>
<evidence type="ECO:0000313" key="8">
    <source>
        <dbReference type="EMBL" id="ADD45838.1"/>
    </source>
</evidence>
<dbReference type="OrthoDB" id="3212934at2"/>
<keyword evidence="5 6" id="KW-0456">Lyase</keyword>
<protein>
    <recommendedName>
        <fullName evidence="6">7,8-dihydroneopterin aldolase</fullName>
        <ecNumber evidence="6">4.1.2.25</ecNumber>
    </recommendedName>
</protein>
<dbReference type="KEGG" id="sna:Snas_6217"/>
<dbReference type="HOGENOM" id="CLU_112632_1_1_11"/>
<dbReference type="Gene3D" id="3.30.1130.10">
    <property type="match status" value="1"/>
</dbReference>
<keyword evidence="9" id="KW-1185">Reference proteome</keyword>
<evidence type="ECO:0000259" key="7">
    <source>
        <dbReference type="SMART" id="SM00905"/>
    </source>
</evidence>
<evidence type="ECO:0000256" key="3">
    <source>
        <dbReference type="ARBA" id="ARBA00005708"/>
    </source>
</evidence>
<dbReference type="GO" id="GO:0046654">
    <property type="term" value="P:tetrahydrofolate biosynthetic process"/>
    <property type="evidence" value="ECO:0007669"/>
    <property type="project" value="UniProtKB-UniRule"/>
</dbReference>
<accession>D3Q2T7</accession>
<evidence type="ECO:0000313" key="9">
    <source>
        <dbReference type="Proteomes" id="UP000000844"/>
    </source>
</evidence>
<evidence type="ECO:0000256" key="4">
    <source>
        <dbReference type="ARBA" id="ARBA00022909"/>
    </source>
</evidence>
<organism evidence="8 9">
    <name type="scientific">Stackebrandtia nassauensis (strain DSM 44728 / CIP 108903 / NRRL B-16338 / NBRC 102104 / LLR-40K-21)</name>
    <dbReference type="NCBI Taxonomy" id="446470"/>
    <lineage>
        <taxon>Bacteria</taxon>
        <taxon>Bacillati</taxon>
        <taxon>Actinomycetota</taxon>
        <taxon>Actinomycetes</taxon>
        <taxon>Glycomycetales</taxon>
        <taxon>Glycomycetaceae</taxon>
        <taxon>Stackebrandtia</taxon>
    </lineage>
</organism>
<dbReference type="RefSeq" id="WP_013021409.1">
    <property type="nucleotide sequence ID" value="NC_013947.1"/>
</dbReference>
<reference evidence="8 9" key="1">
    <citation type="journal article" date="2009" name="Stand. Genomic Sci.">
        <title>Complete genome sequence of Stackebrandtia nassauensis type strain (LLR-40K-21).</title>
        <authorList>
            <person name="Munk C."/>
            <person name="Lapidus A."/>
            <person name="Copeland A."/>
            <person name="Jando M."/>
            <person name="Mayilraj S."/>
            <person name="Glavina Del Rio T."/>
            <person name="Nolan M."/>
            <person name="Chen F."/>
            <person name="Lucas S."/>
            <person name="Tice H."/>
            <person name="Cheng J.F."/>
            <person name="Han C."/>
            <person name="Detter J.C."/>
            <person name="Bruce D."/>
            <person name="Goodwin L."/>
            <person name="Chain P."/>
            <person name="Pitluck S."/>
            <person name="Goker M."/>
            <person name="Ovchinikova G."/>
            <person name="Pati A."/>
            <person name="Ivanova N."/>
            <person name="Mavromatis K."/>
            <person name="Chen A."/>
            <person name="Palaniappan K."/>
            <person name="Land M."/>
            <person name="Hauser L."/>
            <person name="Chang Y.J."/>
            <person name="Jeffries C.D."/>
            <person name="Bristow J."/>
            <person name="Eisen J.A."/>
            <person name="Markowitz V."/>
            <person name="Hugenholtz P."/>
            <person name="Kyrpides N.C."/>
            <person name="Klenk H.P."/>
        </authorList>
    </citation>
    <scope>NUCLEOTIDE SEQUENCE [LARGE SCALE GENOMIC DNA]</scope>
    <source>
        <strain evidence="9">DSM 44728 / CIP 108903 / NRRL B-16338 / NBRC 102104 / LLR-40K-21</strain>
    </source>
</reference>
<dbReference type="GO" id="GO:0005737">
    <property type="term" value="C:cytoplasm"/>
    <property type="evidence" value="ECO:0007669"/>
    <property type="project" value="TreeGrafter"/>
</dbReference>
<dbReference type="PANTHER" id="PTHR42844:SF1">
    <property type="entry name" value="DIHYDRONEOPTERIN ALDOLASE 1-RELATED"/>
    <property type="match status" value="1"/>
</dbReference>
<comment type="catalytic activity">
    <reaction evidence="1 6">
        <text>7,8-dihydroneopterin = 6-hydroxymethyl-7,8-dihydropterin + glycolaldehyde</text>
        <dbReference type="Rhea" id="RHEA:10540"/>
        <dbReference type="ChEBI" id="CHEBI:17001"/>
        <dbReference type="ChEBI" id="CHEBI:17071"/>
        <dbReference type="ChEBI" id="CHEBI:44841"/>
        <dbReference type="EC" id="4.1.2.25"/>
    </reaction>
</comment>
<dbReference type="eggNOG" id="COG1539">
    <property type="taxonomic scope" value="Bacteria"/>
</dbReference>
<evidence type="ECO:0000256" key="6">
    <source>
        <dbReference type="RuleBase" id="RU362079"/>
    </source>
</evidence>
<dbReference type="Proteomes" id="UP000000844">
    <property type="component" value="Chromosome"/>
</dbReference>
<evidence type="ECO:0000256" key="5">
    <source>
        <dbReference type="ARBA" id="ARBA00023239"/>
    </source>
</evidence>
<name>D3Q2T7_STANL</name>
<evidence type="ECO:0000256" key="2">
    <source>
        <dbReference type="ARBA" id="ARBA00005013"/>
    </source>
</evidence>
<keyword evidence="4 6" id="KW-0289">Folate biosynthesis</keyword>
<proteinExistence type="inferred from homology"/>
<dbReference type="SUPFAM" id="SSF55620">
    <property type="entry name" value="Tetrahydrobiopterin biosynthesis enzymes-like"/>
    <property type="match status" value="1"/>
</dbReference>
<gene>
    <name evidence="8" type="ordered locus">Snas_6217</name>
</gene>
<dbReference type="GO" id="GO:0046656">
    <property type="term" value="P:folic acid biosynthetic process"/>
    <property type="evidence" value="ECO:0007669"/>
    <property type="project" value="UniProtKB-UniRule"/>
</dbReference>
<dbReference type="InterPro" id="IPR006156">
    <property type="entry name" value="Dihydroneopterin_aldolase"/>
</dbReference>
<dbReference type="InterPro" id="IPR006157">
    <property type="entry name" value="FolB_dom"/>
</dbReference>
<comment type="similarity">
    <text evidence="3 6">Belongs to the DHNA family.</text>
</comment>
<comment type="pathway">
    <text evidence="2 6">Cofactor biosynthesis; tetrahydrofolate biosynthesis; 2-amino-4-hydroxy-6-hydroxymethyl-7,8-dihydropteridine diphosphate from 7,8-dihydroneopterin triphosphate: step 3/4.</text>
</comment>
<dbReference type="CDD" id="cd00534">
    <property type="entry name" value="DHNA_DHNTPE"/>
    <property type="match status" value="1"/>
</dbReference>
<dbReference type="NCBIfam" id="TIGR00525">
    <property type="entry name" value="folB"/>
    <property type="match status" value="1"/>
</dbReference>
<dbReference type="FunFam" id="3.30.1130.10:FF:000003">
    <property type="entry name" value="7,8-dihydroneopterin aldolase"/>
    <property type="match status" value="1"/>
</dbReference>
<feature type="domain" description="Dihydroneopterin aldolase/epimerase" evidence="7">
    <location>
        <begin position="8"/>
        <end position="120"/>
    </location>
</feature>
<dbReference type="STRING" id="446470.Snas_6217"/>
<comment type="function">
    <text evidence="6">Catalyzes the conversion of 7,8-dihydroneopterin to 6-hydroxymethyl-7,8-dihydropterin.</text>
</comment>
<dbReference type="GO" id="GO:0004150">
    <property type="term" value="F:dihydroneopterin aldolase activity"/>
    <property type="evidence" value="ECO:0007669"/>
    <property type="project" value="UniProtKB-UniRule"/>
</dbReference>
<dbReference type="Pfam" id="PF02152">
    <property type="entry name" value="FolB"/>
    <property type="match status" value="1"/>
</dbReference>